<accession>A0A8C0MW63</accession>
<dbReference type="AlphaFoldDB" id="A0A8C0MW63"/>
<reference evidence="13" key="1">
    <citation type="submission" date="2019-03" db="EMBL/GenBank/DDBJ databases">
        <authorList>
            <person name="Warren W.C."/>
            <person name="Johnson G.S."/>
        </authorList>
    </citation>
    <scope>NUCLEOTIDE SEQUENCE [LARGE SCALE GENOMIC DNA]</scope>
    <source>
        <strain evidence="13">Basenji</strain>
    </source>
</reference>
<keyword evidence="5" id="KW-0677">Repeat</keyword>
<evidence type="ECO:0000313" key="13">
    <source>
        <dbReference type="Ensembl" id="ENSCAFP00030015791.1"/>
    </source>
</evidence>
<organism evidence="13 14">
    <name type="scientific">Canis lupus familiaris</name>
    <name type="common">Dog</name>
    <name type="synonym">Canis familiaris</name>
    <dbReference type="NCBI Taxonomy" id="9615"/>
    <lineage>
        <taxon>Eukaryota</taxon>
        <taxon>Metazoa</taxon>
        <taxon>Chordata</taxon>
        <taxon>Craniata</taxon>
        <taxon>Vertebrata</taxon>
        <taxon>Euteleostomi</taxon>
        <taxon>Mammalia</taxon>
        <taxon>Eutheria</taxon>
        <taxon>Laurasiatheria</taxon>
        <taxon>Carnivora</taxon>
        <taxon>Caniformia</taxon>
        <taxon>Canidae</taxon>
        <taxon>Canis</taxon>
    </lineage>
</organism>
<dbReference type="Ensembl" id="ENSCAFT00030018083.1">
    <property type="protein sequence ID" value="ENSCAFP00030015791.1"/>
    <property type="gene ID" value="ENSCAFG00030009595.1"/>
</dbReference>
<proteinExistence type="inferred from homology"/>
<evidence type="ECO:0000256" key="3">
    <source>
        <dbReference type="ARBA" id="ARBA00014910"/>
    </source>
</evidence>
<evidence type="ECO:0000256" key="1">
    <source>
        <dbReference type="ARBA" id="ARBA00004114"/>
    </source>
</evidence>
<feature type="region of interest" description="Disordered" evidence="12">
    <location>
        <begin position="511"/>
        <end position="548"/>
    </location>
</feature>
<evidence type="ECO:0000256" key="7">
    <source>
        <dbReference type="ARBA" id="ARBA00023212"/>
    </source>
</evidence>
<evidence type="ECO:0000256" key="12">
    <source>
        <dbReference type="SAM" id="MobiDB-lite"/>
    </source>
</evidence>
<feature type="coiled-coil region" evidence="11">
    <location>
        <begin position="296"/>
        <end position="323"/>
    </location>
</feature>
<dbReference type="Proteomes" id="UP000694429">
    <property type="component" value="Chromosome 3"/>
</dbReference>
<gene>
    <name evidence="13" type="primary">POC5</name>
</gene>
<keyword evidence="8" id="KW-0131">Cell cycle</keyword>
<evidence type="ECO:0000256" key="6">
    <source>
        <dbReference type="ARBA" id="ARBA00023054"/>
    </source>
</evidence>
<evidence type="ECO:0000256" key="9">
    <source>
        <dbReference type="ARBA" id="ARBA00031694"/>
    </source>
</evidence>
<evidence type="ECO:0000256" key="5">
    <source>
        <dbReference type="ARBA" id="ARBA00022737"/>
    </source>
</evidence>
<feature type="coiled-coil region" evidence="11">
    <location>
        <begin position="163"/>
        <end position="190"/>
    </location>
</feature>
<keyword evidence="7" id="KW-0206">Cytoskeleton</keyword>
<comment type="similarity">
    <text evidence="2">Belongs to the POC5 family.</text>
</comment>
<sequence length="548" mass="60226">MSSDEEKCSLPVMQKDSDQHSSVSSDLQEEYEELLRYAIVTPNIESDASQPCHSKGEVVPDVRVPTVIDDILHNQGSSPVSSPRKPSHPVMDFFSSNLLGDSSSPGSISSHADVHEIVVSDFLISDENLQKMENVLDLWSSGLKTNIISELSKWRLNFIDWHRMEMKKEKEKHAAHLKQLCNQINSLKELQKAYEVSIGRKDEVISSLSHAIGKQKERIELMRTFFHWRIGHVKSRQDVYEGKLADQYFQRTLLKKVWKGWRSIVQKQWKDVVERACQARAEEVCVQLSNDYETRVAVLSGALENAKAEIQRMQHEKEHFEDSMKKAFMRGVCALNLEAMTIFQNRGDTGIDFTNNKKEEYGPGIQGKEHSAHLDPLAPPMPSVVAQPPSPPPAAMGAASAAAFPSAASISSAGPASASSTHPPVSAALGAGPTATAAPEEMYVPRVVTSAQQKAGRTITARITGRCDFASKNRISSGLAIMGVSPPMSSVVVEKHHPVTVQTIPQAAAAKYPRTIHPESSTSASRSLGTRSTHTQSLTSIHSIKVVD</sequence>
<evidence type="ECO:0000313" key="14">
    <source>
        <dbReference type="Proteomes" id="UP000694429"/>
    </source>
</evidence>
<evidence type="ECO:0000256" key="10">
    <source>
        <dbReference type="ARBA" id="ARBA00049959"/>
    </source>
</evidence>
<name>A0A8C0MW63_CANLF</name>
<keyword evidence="6 11" id="KW-0175">Coiled coil</keyword>
<reference evidence="13" key="2">
    <citation type="submission" date="2025-08" db="UniProtKB">
        <authorList>
            <consortium name="Ensembl"/>
        </authorList>
    </citation>
    <scope>IDENTIFICATION</scope>
</reference>
<evidence type="ECO:0000256" key="8">
    <source>
        <dbReference type="ARBA" id="ARBA00023306"/>
    </source>
</evidence>
<feature type="region of interest" description="Disordered" evidence="12">
    <location>
        <begin position="1"/>
        <end position="27"/>
    </location>
</feature>
<feature type="compositionally biased region" description="Polar residues" evidence="12">
    <location>
        <begin position="518"/>
        <end position="542"/>
    </location>
</feature>
<dbReference type="GO" id="GO:0005814">
    <property type="term" value="C:centriole"/>
    <property type="evidence" value="ECO:0007669"/>
    <property type="project" value="UniProtKB-SubCell"/>
</dbReference>
<evidence type="ECO:0000256" key="11">
    <source>
        <dbReference type="SAM" id="Coils"/>
    </source>
</evidence>
<evidence type="ECO:0000256" key="4">
    <source>
        <dbReference type="ARBA" id="ARBA00022490"/>
    </source>
</evidence>
<dbReference type="PANTHER" id="PTHR28618">
    <property type="entry name" value="CENTROSOMAL PROTEIN POC5"/>
    <property type="match status" value="1"/>
</dbReference>
<evidence type="ECO:0000256" key="2">
    <source>
        <dbReference type="ARBA" id="ARBA00010411"/>
    </source>
</evidence>
<comment type="function">
    <text evidence="10">Essential for the assembly of the distal half of centrioles, required for centriole elongation. Acts as a negative regulator of centriole elongation.</text>
</comment>
<protein>
    <recommendedName>
        <fullName evidence="3">Centrosomal protein POC5</fullName>
    </recommendedName>
    <alternativeName>
        <fullName evidence="9">Protein of centriole 5</fullName>
    </alternativeName>
</protein>
<dbReference type="InterPro" id="IPR033351">
    <property type="entry name" value="POC5"/>
</dbReference>
<dbReference type="PANTHER" id="PTHR28618:SF1">
    <property type="entry name" value="CENTROSOMAL PROTEIN POC5"/>
    <property type="match status" value="1"/>
</dbReference>
<comment type="subcellular location">
    <subcellularLocation>
        <location evidence="1">Cytoplasm</location>
        <location evidence="1">Cytoskeleton</location>
        <location evidence="1">Microtubule organizing center</location>
        <location evidence="1">Centrosome</location>
        <location evidence="1">Centriole</location>
    </subcellularLocation>
</comment>
<keyword evidence="4" id="KW-0963">Cytoplasm</keyword>